<dbReference type="InterPro" id="IPR017850">
    <property type="entry name" value="Alkaline_phosphatase_core_sf"/>
</dbReference>
<evidence type="ECO:0000313" key="4">
    <source>
        <dbReference type="EMBL" id="WDE95210.1"/>
    </source>
</evidence>
<keyword evidence="5" id="KW-1185">Reference proteome</keyword>
<evidence type="ECO:0000256" key="1">
    <source>
        <dbReference type="ARBA" id="ARBA00008779"/>
    </source>
</evidence>
<keyword evidence="2" id="KW-0378">Hydrolase</keyword>
<dbReference type="Gene3D" id="3.40.720.10">
    <property type="entry name" value="Alkaline Phosphatase, subunit A"/>
    <property type="match status" value="1"/>
</dbReference>
<dbReference type="InterPro" id="IPR050738">
    <property type="entry name" value="Sulfatase"/>
</dbReference>
<feature type="domain" description="Sulfatase N-terminal" evidence="3">
    <location>
        <begin position="22"/>
        <end position="417"/>
    </location>
</feature>
<evidence type="ECO:0000313" key="5">
    <source>
        <dbReference type="Proteomes" id="UP001214250"/>
    </source>
</evidence>
<dbReference type="PANTHER" id="PTHR42693:SF53">
    <property type="entry name" value="ENDO-4-O-SULFATASE"/>
    <property type="match status" value="1"/>
</dbReference>
<comment type="similarity">
    <text evidence="1">Belongs to the sulfatase family.</text>
</comment>
<dbReference type="SUPFAM" id="SSF53649">
    <property type="entry name" value="Alkaline phosphatase-like"/>
    <property type="match status" value="1"/>
</dbReference>
<accession>A0ABY7VMH0</accession>
<dbReference type="Proteomes" id="UP001214250">
    <property type="component" value="Chromosome 1"/>
</dbReference>
<reference evidence="4 5" key="1">
    <citation type="submission" date="2023-02" db="EMBL/GenBank/DDBJ databases">
        <title>Genome sequence of Lentisphaera profundi SAORIC-696.</title>
        <authorList>
            <person name="Kim e."/>
            <person name="Cho J.-C."/>
            <person name="Choi A."/>
            <person name="Kang I."/>
        </authorList>
    </citation>
    <scope>NUCLEOTIDE SEQUENCE [LARGE SCALE GENOMIC DNA]</scope>
    <source>
        <strain evidence="4 5">SAORIC-696</strain>
    </source>
</reference>
<sequence>MKILLLLTLYFFAFTHVYAERPNIIMIVGDDIGFSDIGAYGSEISTPNLDKLADKGMRFRQFNNMSKCNPTRSSLMTGLYTEQPGAYCFVQKMREAGYHTMFAGKQHLDPWVPKKVFAKNSFDRWFESPFSAFMIKKDGGYPQYNRDDRRALFELNGTMLDVTELETTQPFHKTDATSDYALKFLDEAKTLDKPFFMYVAYHAAHFPLHATPKDIAKYRDVYREGWDEIRKQRFAKQQRLGIVKNQTRLSEVSRNINQTRQPSKEDFLEKRKQSMYHRPWKDLTELERDDLSLEMAVFAAMVDRMDQNIGRVIDKLEEMGVRENTLILFFSDNGSCPYDFNRSYEYPPGVPEGYRSLSAAWANVGNTPFRYYKQYGHRGGMSTHLIANWPHEIKAGIFSDRLSHVIDLAPTMMDLARIDKKQYQDLPGLSLVKEFKSEPSPQHEFIFGGYEGFYAYQEGDWKIIQVNSEVDKWQLYNIKNDPTEIENLASKFPQRVQDLLINMKQRQELPEIL</sequence>
<dbReference type="EMBL" id="CP117811">
    <property type="protein sequence ID" value="WDE95210.1"/>
    <property type="molecule type" value="Genomic_DNA"/>
</dbReference>
<name>A0ABY7VMH0_9BACT</name>
<dbReference type="InterPro" id="IPR000917">
    <property type="entry name" value="Sulfatase_N"/>
</dbReference>
<dbReference type="Gene3D" id="3.30.1120.10">
    <property type="match status" value="1"/>
</dbReference>
<evidence type="ECO:0000256" key="2">
    <source>
        <dbReference type="ARBA" id="ARBA00022801"/>
    </source>
</evidence>
<proteinExistence type="inferred from homology"/>
<gene>
    <name evidence="4" type="ORF">PQO03_05675</name>
</gene>
<dbReference type="PANTHER" id="PTHR42693">
    <property type="entry name" value="ARYLSULFATASE FAMILY MEMBER"/>
    <property type="match status" value="1"/>
</dbReference>
<protein>
    <submittedName>
        <fullName evidence="4">Sulfatase-like hydrolase/transferase</fullName>
    </submittedName>
</protein>
<dbReference type="RefSeq" id="WP_274148562.1">
    <property type="nucleotide sequence ID" value="NZ_CP117811.1"/>
</dbReference>
<dbReference type="Pfam" id="PF00884">
    <property type="entry name" value="Sulfatase"/>
    <property type="match status" value="1"/>
</dbReference>
<evidence type="ECO:0000259" key="3">
    <source>
        <dbReference type="Pfam" id="PF00884"/>
    </source>
</evidence>
<organism evidence="4 5">
    <name type="scientific">Lentisphaera profundi</name>
    <dbReference type="NCBI Taxonomy" id="1658616"/>
    <lineage>
        <taxon>Bacteria</taxon>
        <taxon>Pseudomonadati</taxon>
        <taxon>Lentisphaerota</taxon>
        <taxon>Lentisphaeria</taxon>
        <taxon>Lentisphaerales</taxon>
        <taxon>Lentisphaeraceae</taxon>
        <taxon>Lentisphaera</taxon>
    </lineage>
</organism>